<proteinExistence type="predicted"/>
<sequence>MALNLSIGSDGPDSTRLALLMIVVGVAVAGYGGYDYTQQSEAVANAVEVDATVVETGVEESSSRRGGVEYHPTVEFRYRYDGANYTGTDVYPASTQSNFDTESAARSVLDGYGEGERVTAYVDPNAPAAGFLKAEESTAPMKVIGVGGLFALFGVVSVLRS</sequence>
<gene>
    <name evidence="3" type="ORF">ACFSAS_14200</name>
</gene>
<dbReference type="RefSeq" id="WP_256307244.1">
    <property type="nucleotide sequence ID" value="NZ_JANHAW010000002.1"/>
</dbReference>
<keyword evidence="4" id="KW-1185">Reference proteome</keyword>
<dbReference type="Pfam" id="PF12158">
    <property type="entry name" value="DUF3592"/>
    <property type="match status" value="1"/>
</dbReference>
<dbReference type="AlphaFoldDB" id="A0ABD6DXD2"/>
<feature type="transmembrane region" description="Helical" evidence="1">
    <location>
        <begin position="139"/>
        <end position="159"/>
    </location>
</feature>
<evidence type="ECO:0000313" key="3">
    <source>
        <dbReference type="EMBL" id="MFD1686764.1"/>
    </source>
</evidence>
<keyword evidence="1" id="KW-1133">Transmembrane helix</keyword>
<accession>A0ABD6DXD2</accession>
<evidence type="ECO:0000259" key="2">
    <source>
        <dbReference type="Pfam" id="PF12158"/>
    </source>
</evidence>
<comment type="caution">
    <text evidence="3">The sequence shown here is derived from an EMBL/GenBank/DDBJ whole genome shotgun (WGS) entry which is preliminary data.</text>
</comment>
<organism evidence="3 4">
    <name type="scientific">Halobellus litoreus</name>
    <dbReference type="NCBI Taxonomy" id="755310"/>
    <lineage>
        <taxon>Archaea</taxon>
        <taxon>Methanobacteriati</taxon>
        <taxon>Methanobacteriota</taxon>
        <taxon>Stenosarchaea group</taxon>
        <taxon>Halobacteria</taxon>
        <taxon>Halobacteriales</taxon>
        <taxon>Haloferacaceae</taxon>
        <taxon>Halobellus</taxon>
    </lineage>
</organism>
<evidence type="ECO:0000313" key="4">
    <source>
        <dbReference type="Proteomes" id="UP001597092"/>
    </source>
</evidence>
<keyword evidence="1" id="KW-0472">Membrane</keyword>
<feature type="transmembrane region" description="Helical" evidence="1">
    <location>
        <begin position="17"/>
        <end position="34"/>
    </location>
</feature>
<protein>
    <submittedName>
        <fullName evidence="3">DUF3592 domain-containing protein</fullName>
    </submittedName>
</protein>
<feature type="domain" description="DUF3592" evidence="2">
    <location>
        <begin position="49"/>
        <end position="132"/>
    </location>
</feature>
<reference evidence="3 4" key="1">
    <citation type="journal article" date="2019" name="Int. J. Syst. Evol. Microbiol.">
        <title>The Global Catalogue of Microorganisms (GCM) 10K type strain sequencing project: providing services to taxonomists for standard genome sequencing and annotation.</title>
        <authorList>
            <consortium name="The Broad Institute Genomics Platform"/>
            <consortium name="The Broad Institute Genome Sequencing Center for Infectious Disease"/>
            <person name="Wu L."/>
            <person name="Ma J."/>
        </authorList>
    </citation>
    <scope>NUCLEOTIDE SEQUENCE [LARGE SCALE GENOMIC DNA]</scope>
    <source>
        <strain evidence="3 4">CGMCC 1.10387</strain>
    </source>
</reference>
<dbReference type="EMBL" id="JBHUDP010000006">
    <property type="protein sequence ID" value="MFD1686764.1"/>
    <property type="molecule type" value="Genomic_DNA"/>
</dbReference>
<dbReference type="InterPro" id="IPR021994">
    <property type="entry name" value="DUF3592"/>
</dbReference>
<keyword evidence="1" id="KW-0812">Transmembrane</keyword>
<dbReference type="Proteomes" id="UP001597092">
    <property type="component" value="Unassembled WGS sequence"/>
</dbReference>
<evidence type="ECO:0000256" key="1">
    <source>
        <dbReference type="SAM" id="Phobius"/>
    </source>
</evidence>
<name>A0ABD6DXD2_9EURY</name>